<dbReference type="Pfam" id="PF01872">
    <property type="entry name" value="RibD_C"/>
    <property type="match status" value="1"/>
</dbReference>
<name>A0A4R0KDP4_9ACTN</name>
<comment type="caution">
    <text evidence="5">The sequence shown here is derived from an EMBL/GenBank/DDBJ whole genome shotgun (WGS) entry which is preliminary data.</text>
</comment>
<evidence type="ECO:0000313" key="5">
    <source>
        <dbReference type="EMBL" id="TCC57969.1"/>
    </source>
</evidence>
<organism evidence="5 6">
    <name type="scientific">Kribbella pittospori</name>
    <dbReference type="NCBI Taxonomy" id="722689"/>
    <lineage>
        <taxon>Bacteria</taxon>
        <taxon>Bacillati</taxon>
        <taxon>Actinomycetota</taxon>
        <taxon>Actinomycetes</taxon>
        <taxon>Propionibacteriales</taxon>
        <taxon>Kribbellaceae</taxon>
        <taxon>Kribbella</taxon>
    </lineage>
</organism>
<evidence type="ECO:0000313" key="6">
    <source>
        <dbReference type="Proteomes" id="UP000291144"/>
    </source>
</evidence>
<dbReference type="EMBL" id="SJKB01000009">
    <property type="protein sequence ID" value="TCC57969.1"/>
    <property type="molecule type" value="Genomic_DNA"/>
</dbReference>
<dbReference type="RefSeq" id="WP_131361325.1">
    <property type="nucleotide sequence ID" value="NZ_SJKB01000009.1"/>
</dbReference>
<reference evidence="5 6" key="1">
    <citation type="submission" date="2019-02" db="EMBL/GenBank/DDBJ databases">
        <title>Kribbella capetownensis sp. nov. and Kribbella speibonae sp. nov., isolated from soil.</title>
        <authorList>
            <person name="Curtis S.M."/>
            <person name="Norton I."/>
            <person name="Everest G.J."/>
            <person name="Meyers P.R."/>
        </authorList>
    </citation>
    <scope>NUCLEOTIDE SEQUENCE [LARGE SCALE GENOMIC DNA]</scope>
    <source>
        <strain evidence="5 6">NRRL B-24813</strain>
    </source>
</reference>
<evidence type="ECO:0000256" key="3">
    <source>
        <dbReference type="ARBA" id="ARBA00023002"/>
    </source>
</evidence>
<accession>A0A4R0KDP4</accession>
<dbReference type="OrthoDB" id="9800865at2"/>
<dbReference type="GO" id="GO:0009231">
    <property type="term" value="P:riboflavin biosynthetic process"/>
    <property type="evidence" value="ECO:0007669"/>
    <property type="project" value="InterPro"/>
</dbReference>
<evidence type="ECO:0000259" key="4">
    <source>
        <dbReference type="Pfam" id="PF01872"/>
    </source>
</evidence>
<dbReference type="SUPFAM" id="SSF53597">
    <property type="entry name" value="Dihydrofolate reductase-like"/>
    <property type="match status" value="1"/>
</dbReference>
<protein>
    <submittedName>
        <fullName evidence="5">Deaminase</fullName>
    </submittedName>
</protein>
<keyword evidence="6" id="KW-1185">Reference proteome</keyword>
<proteinExistence type="predicted"/>
<dbReference type="PANTHER" id="PTHR38011:SF7">
    <property type="entry name" value="2,5-DIAMINO-6-RIBOSYLAMINO-4(3H)-PYRIMIDINONE 5'-PHOSPHATE REDUCTASE"/>
    <property type="match status" value="1"/>
</dbReference>
<dbReference type="AlphaFoldDB" id="A0A4R0KDP4"/>
<keyword evidence="2" id="KW-0521">NADP</keyword>
<gene>
    <name evidence="5" type="ORF">E0H73_26820</name>
</gene>
<keyword evidence="3" id="KW-0560">Oxidoreductase</keyword>
<dbReference type="Gene3D" id="3.40.430.10">
    <property type="entry name" value="Dihydrofolate Reductase, subunit A"/>
    <property type="match status" value="1"/>
</dbReference>
<dbReference type="PANTHER" id="PTHR38011">
    <property type="entry name" value="DIHYDROFOLATE REDUCTASE FAMILY PROTEIN (AFU_ORTHOLOGUE AFUA_8G06820)"/>
    <property type="match status" value="1"/>
</dbReference>
<comment type="pathway">
    <text evidence="1">Cofactor biosynthesis; riboflavin biosynthesis.</text>
</comment>
<feature type="domain" description="Bacterial bifunctional deaminase-reductase C-terminal" evidence="4">
    <location>
        <begin position="7"/>
        <end position="244"/>
    </location>
</feature>
<dbReference type="InterPro" id="IPR002734">
    <property type="entry name" value="RibDG_C"/>
</dbReference>
<dbReference type="Proteomes" id="UP000291144">
    <property type="component" value="Unassembled WGS sequence"/>
</dbReference>
<evidence type="ECO:0000256" key="2">
    <source>
        <dbReference type="ARBA" id="ARBA00022857"/>
    </source>
</evidence>
<dbReference type="InterPro" id="IPR050765">
    <property type="entry name" value="Riboflavin_Biosynth_HTPR"/>
</dbReference>
<evidence type="ECO:0000256" key="1">
    <source>
        <dbReference type="ARBA" id="ARBA00005104"/>
    </source>
</evidence>
<sequence>MTDRARVVVSVTASVDGRVTLGRDRLLLSEEAGRVWHSMQPDGADAVYAARNALLEELYAPTAILEGSGTFVTNDAAPLELPPADDDGLYEDYLPPEVVEHPDHRKWFTVVDGRGRVHWDQKGGAGIDLLLLVARATPASYLAYLRRETIPYLVAGDDRVDLALALHRMRDALGVTHVISEAGGTLNGTLLRASLIDELHLVLLPTAIGGRGVPTIFDGPELTLDQSPTPLRLLTSNTTPEGILSLRYAIDPGEGSNDC</sequence>
<dbReference type="GO" id="GO:0008703">
    <property type="term" value="F:5-amino-6-(5-phosphoribosylamino)uracil reductase activity"/>
    <property type="evidence" value="ECO:0007669"/>
    <property type="project" value="InterPro"/>
</dbReference>
<dbReference type="InterPro" id="IPR024072">
    <property type="entry name" value="DHFR-like_dom_sf"/>
</dbReference>